<dbReference type="AlphaFoldDB" id="A0A9W7GBH8"/>
<evidence type="ECO:0000313" key="4">
    <source>
        <dbReference type="Proteomes" id="UP001165065"/>
    </source>
</evidence>
<dbReference type="InterPro" id="IPR001368">
    <property type="entry name" value="TNFR/NGFR_Cys_rich_reg"/>
</dbReference>
<protein>
    <recommendedName>
        <fullName evidence="2">TNFR-Cys domain-containing protein</fullName>
    </recommendedName>
</protein>
<evidence type="ECO:0000256" key="1">
    <source>
        <dbReference type="PROSITE-ProRule" id="PRU00206"/>
    </source>
</evidence>
<feature type="repeat" description="TNFR-Cys" evidence="1">
    <location>
        <begin position="671"/>
        <end position="725"/>
    </location>
</feature>
<dbReference type="Gene3D" id="2.10.220.10">
    <property type="entry name" value="Hormone Receptor, Insulin-like Growth Factor Receptor 1, Chain A, domain 2"/>
    <property type="match status" value="1"/>
</dbReference>
<dbReference type="InterPro" id="IPR009030">
    <property type="entry name" value="Growth_fac_rcpt_cys_sf"/>
</dbReference>
<dbReference type="SUPFAM" id="SSF57184">
    <property type="entry name" value="Growth factor receptor domain"/>
    <property type="match status" value="6"/>
</dbReference>
<dbReference type="PROSITE" id="PS50050">
    <property type="entry name" value="TNFR_NGFR_2"/>
    <property type="match status" value="2"/>
</dbReference>
<dbReference type="PANTHER" id="PTHR46967:SF2">
    <property type="entry name" value="SUSHI, VON WILLEBRAND FACTOR TYPE A, EGF AND PENTRAXIN DOMAIN-CONTAINING PROTEIN 1-LIKE"/>
    <property type="match status" value="1"/>
</dbReference>
<feature type="repeat" description="TNFR-Cys" evidence="1">
    <location>
        <begin position="778"/>
        <end position="832"/>
    </location>
</feature>
<feature type="disulfide bond" evidence="1">
    <location>
        <begin position="811"/>
        <end position="824"/>
    </location>
</feature>
<comment type="caution">
    <text evidence="1">Lacks conserved residue(s) required for the propagation of feature annotation.</text>
</comment>
<accession>A0A9W7GBH8</accession>
<organism evidence="3 4">
    <name type="scientific">Triparma columacea</name>
    <dbReference type="NCBI Taxonomy" id="722753"/>
    <lineage>
        <taxon>Eukaryota</taxon>
        <taxon>Sar</taxon>
        <taxon>Stramenopiles</taxon>
        <taxon>Ochrophyta</taxon>
        <taxon>Bolidophyceae</taxon>
        <taxon>Parmales</taxon>
        <taxon>Triparmaceae</taxon>
        <taxon>Triparma</taxon>
    </lineage>
</organism>
<dbReference type="InterPro" id="IPR011641">
    <property type="entry name" value="Tyr-kin_ephrin_A/B_rcpt-like"/>
</dbReference>
<dbReference type="PANTHER" id="PTHR46967">
    <property type="entry name" value="INSULIN-LIKE GROWTH FACTOR BINDING PROTEIN,N-TERMINAL"/>
    <property type="match status" value="1"/>
</dbReference>
<evidence type="ECO:0000313" key="3">
    <source>
        <dbReference type="EMBL" id="GMI42218.1"/>
    </source>
</evidence>
<dbReference type="Pfam" id="PF07699">
    <property type="entry name" value="Ephrin_rec_like"/>
    <property type="match status" value="3"/>
</dbReference>
<reference evidence="4" key="1">
    <citation type="journal article" date="2023" name="Commun. Biol.">
        <title>Genome analysis of Parmales, the sister group of diatoms, reveals the evolutionary specialization of diatoms from phago-mixotrophs to photoautotrophs.</title>
        <authorList>
            <person name="Ban H."/>
            <person name="Sato S."/>
            <person name="Yoshikawa S."/>
            <person name="Yamada K."/>
            <person name="Nakamura Y."/>
            <person name="Ichinomiya M."/>
            <person name="Sato N."/>
            <person name="Blanc-Mathieu R."/>
            <person name="Endo H."/>
            <person name="Kuwata A."/>
            <person name="Ogata H."/>
        </authorList>
    </citation>
    <scope>NUCLEOTIDE SEQUENCE [LARGE SCALE GENOMIC DNA]</scope>
</reference>
<evidence type="ECO:0000259" key="2">
    <source>
        <dbReference type="PROSITE" id="PS50050"/>
    </source>
</evidence>
<gene>
    <name evidence="3" type="ORF">TrCOL_g4116</name>
</gene>
<name>A0A9W7GBH8_9STRA</name>
<comment type="caution">
    <text evidence="3">The sequence shown here is derived from an EMBL/GenBank/DDBJ whole genome shotgun (WGS) entry which is preliminary data.</text>
</comment>
<feature type="disulfide bond" evidence="1">
    <location>
        <begin position="707"/>
        <end position="725"/>
    </location>
</feature>
<sequence>MANGDTVALAVGPYKCSEGTCSDSQDMLYTEDLNGEVKCVEDNASCVLDGENERRGMWVDGTGSATLILRALTFDKGYASRGGGVYIYSGAIVDLELLAFFNNRAPTGSLGGGAIFVTSSGTTVNVYGTTFNGNTADLGNGDDIYNNGGTITIHNTCPSPYSSNNPIQGTYSRPQSETCTNCPTGTYAESTSTVTCTDCSEGKYLSTSGSFSQYDCMNCDPGKYGPSPGLSECEICAKGTYSPSMATDCTDCPPGWFASSTMSSDCAKCPIGEYANEPKSETCKTCDTGTYNLVEGSFGCDKCAGGEKLVVDDAGARCDSCEDGKFSNPGNTSCTTCEHTEGFVSKAGSDTCTYCGPGFFADLASHSCKECEIGKYSIGGKNECDLCPAGTDNKVAATGCAPCPPGTITVGDACVECEKGEYADFGATSCSACSGEGEFSAEKGQAACSTAPAGFKPISETDRTGIVACPAGKYSIGGKTSCKVCPAGKYSEYDAINGAVGCMACNLGSISSEGSSSCIPCSAPTYSDDALTCKQCNGEGQYNDIDGGSSCKSASAGFVPNTGHTGIVACPTGKYSIGGKTKCTVCSIGKYSDTPGSAGCKACELGSVTGYVDNRGTSSCLPCPPPSYSNDGEHCQNCDGDGQFSDKTGAFSCQTARAGHKPTEDRKGEEQCPAGKYSTGGADECLQCGEGKTSSAGAAGCSTCATCATGRYMINACTPTSETLCGDCLAGTASIGGTVMECTQCNVDGKYSISDNASFCLTAKAGYKPRDDRKGEEQCPAGSYSTGGADECLQCGEGETSDAGAAGCSTCATCASGKFMIAPCTPTSETECGDCLAGTASMGGSVTECELCNDDGKYSNTNLASVCSTASAGHKPSADHTSIETCPENTFSIGASNNCTPCPDGGHSLPGSSACEKCSTGTYYNKSANTCESCPLGKFTATGENDIKNCKDCDAGFISNDPDGAGFCSPCEAGYYSNLAQTECLPCPPGSISGIAATTCDLCEIGKFASGSNNTFCTYCDDDKVLKGSTTKSKGSTSIFDCQCEAGDFKSDESSICENVFAGVSSTSDGMTVPTLSIEPGFWRSSETSKKVLPCLDKRHCKGGSNVTNLCTEGYTGPLCAVCQPNYASTGSGQTLTCTK</sequence>
<feature type="domain" description="TNFR-Cys" evidence="2">
    <location>
        <begin position="778"/>
        <end position="832"/>
    </location>
</feature>
<dbReference type="SMART" id="SM00208">
    <property type="entry name" value="TNFR"/>
    <property type="match status" value="4"/>
</dbReference>
<keyword evidence="1" id="KW-1015">Disulfide bond</keyword>
<dbReference type="OrthoDB" id="195103at2759"/>
<dbReference type="InterPro" id="IPR011050">
    <property type="entry name" value="Pectin_lyase_fold/virulence"/>
</dbReference>
<feature type="domain" description="TNFR-Cys" evidence="2">
    <location>
        <begin position="671"/>
        <end position="725"/>
    </location>
</feature>
<dbReference type="SUPFAM" id="SSF51126">
    <property type="entry name" value="Pectin lyase-like"/>
    <property type="match status" value="1"/>
</dbReference>
<dbReference type="Gene3D" id="2.10.50.10">
    <property type="entry name" value="Tumor Necrosis Factor Receptor, subunit A, domain 2"/>
    <property type="match status" value="7"/>
</dbReference>
<feature type="disulfide bond" evidence="1">
    <location>
        <begin position="704"/>
        <end position="717"/>
    </location>
</feature>
<keyword evidence="4" id="KW-1185">Reference proteome</keyword>
<dbReference type="Proteomes" id="UP001165065">
    <property type="component" value="Unassembled WGS sequence"/>
</dbReference>
<feature type="non-terminal residue" evidence="3">
    <location>
        <position position="1"/>
    </location>
</feature>
<proteinExistence type="predicted"/>
<dbReference type="EMBL" id="BRYA01000168">
    <property type="protein sequence ID" value="GMI42218.1"/>
    <property type="molecule type" value="Genomic_DNA"/>
</dbReference>
<dbReference type="SMART" id="SM01411">
    <property type="entry name" value="Ephrin_rec_like"/>
    <property type="match status" value="15"/>
</dbReference>
<feature type="disulfide bond" evidence="1">
    <location>
        <begin position="814"/>
        <end position="832"/>
    </location>
</feature>